<dbReference type="OrthoDB" id="332863at2759"/>
<feature type="non-terminal residue" evidence="1">
    <location>
        <position position="1"/>
    </location>
</feature>
<keyword evidence="1" id="KW-0378">Hydrolase</keyword>
<evidence type="ECO:0000313" key="1">
    <source>
        <dbReference type="EMBL" id="ELP84073.1"/>
    </source>
</evidence>
<proteinExistence type="predicted"/>
<dbReference type="InterPro" id="IPR050114">
    <property type="entry name" value="UPF0173_UPF0282_UlaG_hydrolase"/>
</dbReference>
<dbReference type="Gene3D" id="3.60.15.10">
    <property type="entry name" value="Ribonuclease Z/Hydroxyacylglutathione hydrolase-like"/>
    <property type="match status" value="1"/>
</dbReference>
<dbReference type="GeneID" id="14883043"/>
<gene>
    <name evidence="1" type="ORF">EIN_212830</name>
</gene>
<dbReference type="EMBL" id="KB207169">
    <property type="protein sequence ID" value="ELP84073.1"/>
    <property type="molecule type" value="Genomic_DNA"/>
</dbReference>
<dbReference type="Pfam" id="PF13483">
    <property type="entry name" value="Lactamase_B_3"/>
    <property type="match status" value="1"/>
</dbReference>
<dbReference type="KEGG" id="eiv:EIN_212830"/>
<dbReference type="AlphaFoldDB" id="A0A0A1TUY3"/>
<dbReference type="GO" id="GO:0016787">
    <property type="term" value="F:hydrolase activity"/>
    <property type="evidence" value="ECO:0007669"/>
    <property type="project" value="UniProtKB-KW"/>
</dbReference>
<organism evidence="1 2">
    <name type="scientific">Entamoeba invadens IP1</name>
    <dbReference type="NCBI Taxonomy" id="370355"/>
    <lineage>
        <taxon>Eukaryota</taxon>
        <taxon>Amoebozoa</taxon>
        <taxon>Evosea</taxon>
        <taxon>Archamoebae</taxon>
        <taxon>Mastigamoebida</taxon>
        <taxon>Entamoebidae</taxon>
        <taxon>Entamoeba</taxon>
    </lineage>
</organism>
<name>A0A0A1TUY3_ENTIV</name>
<evidence type="ECO:0000313" key="2">
    <source>
        <dbReference type="Proteomes" id="UP000014680"/>
    </source>
</evidence>
<keyword evidence="2" id="KW-1185">Reference proteome</keyword>
<protein>
    <submittedName>
        <fullName evidence="1">Metal dependent hydrolase, putative</fullName>
    </submittedName>
</protein>
<dbReference type="RefSeq" id="XP_004183419.1">
    <property type="nucleotide sequence ID" value="XM_004183371.1"/>
</dbReference>
<reference evidence="1 2" key="1">
    <citation type="submission" date="2012-10" db="EMBL/GenBank/DDBJ databases">
        <authorList>
            <person name="Zafar N."/>
            <person name="Inman J."/>
            <person name="Hall N."/>
            <person name="Lorenzi H."/>
            <person name="Caler E."/>
        </authorList>
    </citation>
    <scope>NUCLEOTIDE SEQUENCE [LARGE SCALE GENOMIC DNA]</scope>
    <source>
        <strain evidence="1 2">IP1</strain>
    </source>
</reference>
<dbReference type="PANTHER" id="PTHR43546">
    <property type="entry name" value="UPF0173 METAL-DEPENDENT HYDROLASE MJ1163-RELATED"/>
    <property type="match status" value="1"/>
</dbReference>
<accession>A0A0A1TUY3</accession>
<dbReference type="Proteomes" id="UP000014680">
    <property type="component" value="Unassembled WGS sequence"/>
</dbReference>
<feature type="non-terminal residue" evidence="1">
    <location>
        <position position="95"/>
    </location>
</feature>
<dbReference type="VEuPathDB" id="AmoebaDB:EIN_212830"/>
<sequence length="95" mass="10631">MPITLGDVTIRHIRHSGILIEAPGIEVYIDPFQLDKVAPETLSYLETHKATHVVCTHTHFDHLSVPDIEKIKTDKTIFIGPDACAELKTKFGNQL</sequence>
<dbReference type="SUPFAM" id="SSF56281">
    <property type="entry name" value="Metallo-hydrolase/oxidoreductase"/>
    <property type="match status" value="1"/>
</dbReference>
<dbReference type="PANTHER" id="PTHR43546:SF8">
    <property type="entry name" value="METALLO-BETA-LACTAMASE DOMAIN-CONTAINING PROTEIN"/>
    <property type="match status" value="1"/>
</dbReference>
<dbReference type="InterPro" id="IPR036866">
    <property type="entry name" value="RibonucZ/Hydroxyglut_hydro"/>
</dbReference>